<evidence type="ECO:0000256" key="2">
    <source>
        <dbReference type="ARBA" id="ARBA00001947"/>
    </source>
</evidence>
<comment type="similarity">
    <text evidence="3">Belongs to the peptidase M1 family.</text>
</comment>
<dbReference type="RefSeq" id="WP_344270868.1">
    <property type="nucleotide sequence ID" value="NZ_BAAAKV010000007.1"/>
</dbReference>
<dbReference type="CDD" id="cd09603">
    <property type="entry name" value="M1_APN_like"/>
    <property type="match status" value="1"/>
</dbReference>
<gene>
    <name evidence="17" type="ORF">GCM10009654_10820</name>
</gene>
<dbReference type="PANTHER" id="PTHR11533">
    <property type="entry name" value="PROTEASE M1 ZINC METALLOPROTEASE"/>
    <property type="match status" value="1"/>
</dbReference>
<comment type="caution">
    <text evidence="17">The sequence shown here is derived from an EMBL/GenBank/DDBJ whole genome shotgun (WGS) entry which is preliminary data.</text>
</comment>
<proteinExistence type="inferred from homology"/>
<keyword evidence="6" id="KW-0031">Aminopeptidase</keyword>
<dbReference type="Gene3D" id="2.60.40.1730">
    <property type="entry name" value="tricorn interacting facor f3 domain"/>
    <property type="match status" value="1"/>
</dbReference>
<comment type="cofactor">
    <cofactor evidence="2">
        <name>Zn(2+)</name>
        <dbReference type="ChEBI" id="CHEBI:29105"/>
    </cofactor>
</comment>
<accession>A0ABP4F5P1</accession>
<evidence type="ECO:0000256" key="12">
    <source>
        <dbReference type="ARBA" id="ARBA00029811"/>
    </source>
</evidence>
<dbReference type="Gene3D" id="1.10.390.10">
    <property type="entry name" value="Neutral Protease Domain 2"/>
    <property type="match status" value="1"/>
</dbReference>
<evidence type="ECO:0000256" key="7">
    <source>
        <dbReference type="ARBA" id="ARBA00022670"/>
    </source>
</evidence>
<feature type="chain" id="PRO_5046650154" description="Aminopeptidase N" evidence="15">
    <location>
        <begin position="23"/>
        <end position="540"/>
    </location>
</feature>
<feature type="signal peptide" evidence="15">
    <location>
        <begin position="1"/>
        <end position="22"/>
    </location>
</feature>
<dbReference type="EMBL" id="BAAAKV010000007">
    <property type="protein sequence ID" value="GAA1156768.1"/>
    <property type="molecule type" value="Genomic_DNA"/>
</dbReference>
<dbReference type="InterPro" id="IPR001930">
    <property type="entry name" value="Peptidase_M1"/>
</dbReference>
<evidence type="ECO:0000256" key="10">
    <source>
        <dbReference type="ARBA" id="ARBA00022833"/>
    </source>
</evidence>
<keyword evidence="18" id="KW-1185">Reference proteome</keyword>
<dbReference type="InterPro" id="IPR014782">
    <property type="entry name" value="Peptidase_M1_dom"/>
</dbReference>
<evidence type="ECO:0000313" key="17">
    <source>
        <dbReference type="EMBL" id="GAA1156768.1"/>
    </source>
</evidence>
<dbReference type="SUPFAM" id="SSF63737">
    <property type="entry name" value="Leukotriene A4 hydrolase N-terminal domain"/>
    <property type="match status" value="1"/>
</dbReference>
<feature type="domain" description="Peptidase M1 membrane alanine aminopeptidase" evidence="16">
    <location>
        <begin position="260"/>
        <end position="458"/>
    </location>
</feature>
<evidence type="ECO:0000256" key="1">
    <source>
        <dbReference type="ARBA" id="ARBA00000098"/>
    </source>
</evidence>
<dbReference type="InterPro" id="IPR042097">
    <property type="entry name" value="Aminopeptidase_N-like_N_sf"/>
</dbReference>
<evidence type="ECO:0000256" key="5">
    <source>
        <dbReference type="ARBA" id="ARBA00015611"/>
    </source>
</evidence>
<feature type="compositionally biased region" description="Low complexity" evidence="14">
    <location>
        <begin position="509"/>
        <end position="531"/>
    </location>
</feature>
<evidence type="ECO:0000313" key="18">
    <source>
        <dbReference type="Proteomes" id="UP001501371"/>
    </source>
</evidence>
<dbReference type="Proteomes" id="UP001501371">
    <property type="component" value="Unassembled WGS sequence"/>
</dbReference>
<keyword evidence="15" id="KW-0732">Signal</keyword>
<dbReference type="InterPro" id="IPR050344">
    <property type="entry name" value="Peptidase_M1_aminopeptidases"/>
</dbReference>
<feature type="region of interest" description="Disordered" evidence="14">
    <location>
        <begin position="470"/>
        <end position="540"/>
    </location>
</feature>
<evidence type="ECO:0000256" key="14">
    <source>
        <dbReference type="SAM" id="MobiDB-lite"/>
    </source>
</evidence>
<dbReference type="InterPro" id="IPR027268">
    <property type="entry name" value="Peptidase_M4/M1_CTD_sf"/>
</dbReference>
<keyword evidence="9" id="KW-0378">Hydrolase</keyword>
<keyword evidence="7" id="KW-0645">Protease</keyword>
<keyword evidence="10" id="KW-0862">Zinc</keyword>
<evidence type="ECO:0000256" key="13">
    <source>
        <dbReference type="ARBA" id="ARBA00031533"/>
    </source>
</evidence>
<evidence type="ECO:0000256" key="15">
    <source>
        <dbReference type="SAM" id="SignalP"/>
    </source>
</evidence>
<name>A0ABP4F5P1_9ACTN</name>
<keyword evidence="11" id="KW-0482">Metalloprotease</keyword>
<dbReference type="PRINTS" id="PR00756">
    <property type="entry name" value="ALADIPTASE"/>
</dbReference>
<protein>
    <recommendedName>
        <fullName evidence="5">Aminopeptidase N</fullName>
        <ecNumber evidence="4">3.4.11.2</ecNumber>
    </recommendedName>
    <alternativeName>
        <fullName evidence="12">Alanine aminopeptidase</fullName>
    </alternativeName>
    <alternativeName>
        <fullName evidence="13">Lysyl aminopeptidase</fullName>
    </alternativeName>
</protein>
<evidence type="ECO:0000256" key="9">
    <source>
        <dbReference type="ARBA" id="ARBA00022801"/>
    </source>
</evidence>
<sequence length="540" mass="58817">MRLTSRRLRAALLAAASATLVAATLPAPQPLGIGDPLFPHLGNPGYDVLSYDLDFTYGGDNSKPLDAVTTIDARATQRLDRINLDFTHGKVASVAVDGRPARFATAGEDLVVTPAVPVAEGARTRITVHHTSDPSGTGGGWLRTADGLAMANQADAGHRVFPGNDHPADKAYFTFRVTAPARLTVVANGTRVAKSRAGDIARWTYRTRHPMATELAQVSIGDSAVVHRQGPGGLPLRDVVPAADRTKLEPWLKKTPDQIRWMERHVGPYPLETYGVLIAGAETGFELETQTLSLFERRLFTRTEFPEWYVDSVMVHELAHQWFGDSVTPHRWSDLWLNEGHATWYEALYAQDHAKKSLETRMREAYRRSDEWRAAGGPPAAPEPPAPGEQISLFRPVVYDGSALVLYALRQEIGKDAFERLERSWVRDHRDATASTADFVELASKTAGRDLSAFFQAWLYAKKTPPMPGHANWSSGTAAGTAKPPKTPRPAGQAKPSPQVKPAKPATRPVPQVKPVKPVKPAKGGKAGSPPRTHRSVGGL</sequence>
<keyword evidence="8" id="KW-0479">Metal-binding</keyword>
<comment type="catalytic activity">
    <reaction evidence="1">
        <text>Release of an N-terminal amino acid, Xaa-|-Yaa- from a peptide, amide or arylamide. Xaa is preferably Ala, but may be most amino acids including Pro (slow action). When a terminal hydrophobic residue is followed by a prolyl residue, the two may be released as an intact Xaa-Pro dipeptide.</text>
        <dbReference type="EC" id="3.4.11.2"/>
    </reaction>
</comment>
<evidence type="ECO:0000256" key="4">
    <source>
        <dbReference type="ARBA" id="ARBA00012564"/>
    </source>
</evidence>
<dbReference type="PANTHER" id="PTHR11533:SF174">
    <property type="entry name" value="PUROMYCIN-SENSITIVE AMINOPEPTIDASE-RELATED"/>
    <property type="match status" value="1"/>
</dbReference>
<evidence type="ECO:0000259" key="16">
    <source>
        <dbReference type="Pfam" id="PF01433"/>
    </source>
</evidence>
<evidence type="ECO:0000256" key="11">
    <source>
        <dbReference type="ARBA" id="ARBA00023049"/>
    </source>
</evidence>
<evidence type="ECO:0000256" key="3">
    <source>
        <dbReference type="ARBA" id="ARBA00010136"/>
    </source>
</evidence>
<dbReference type="EC" id="3.4.11.2" evidence="4"/>
<evidence type="ECO:0000256" key="6">
    <source>
        <dbReference type="ARBA" id="ARBA00022438"/>
    </source>
</evidence>
<evidence type="ECO:0000256" key="8">
    <source>
        <dbReference type="ARBA" id="ARBA00022723"/>
    </source>
</evidence>
<dbReference type="SUPFAM" id="SSF55486">
    <property type="entry name" value="Metalloproteases ('zincins'), catalytic domain"/>
    <property type="match status" value="1"/>
</dbReference>
<reference evidence="18" key="1">
    <citation type="journal article" date="2019" name="Int. J. Syst. Evol. Microbiol.">
        <title>The Global Catalogue of Microorganisms (GCM) 10K type strain sequencing project: providing services to taxonomists for standard genome sequencing and annotation.</title>
        <authorList>
            <consortium name="The Broad Institute Genomics Platform"/>
            <consortium name="The Broad Institute Genome Sequencing Center for Infectious Disease"/>
            <person name="Wu L."/>
            <person name="Ma J."/>
        </authorList>
    </citation>
    <scope>NUCLEOTIDE SEQUENCE [LARGE SCALE GENOMIC DNA]</scope>
    <source>
        <strain evidence="18">JCM 12696</strain>
    </source>
</reference>
<dbReference type="Pfam" id="PF01433">
    <property type="entry name" value="Peptidase_M1"/>
    <property type="match status" value="1"/>
</dbReference>
<organism evidence="17 18">
    <name type="scientific">Streptomyces hebeiensis</name>
    <dbReference type="NCBI Taxonomy" id="229486"/>
    <lineage>
        <taxon>Bacteria</taxon>
        <taxon>Bacillati</taxon>
        <taxon>Actinomycetota</taxon>
        <taxon>Actinomycetes</taxon>
        <taxon>Kitasatosporales</taxon>
        <taxon>Streptomycetaceae</taxon>
        <taxon>Streptomyces</taxon>
    </lineage>
</organism>